<protein>
    <submittedName>
        <fullName evidence="1">Uncharacterized transposon-derived protein F52C9.6</fullName>
    </submittedName>
</protein>
<organism evidence="1 2">
    <name type="scientific">Eumeta variegata</name>
    <name type="common">Bagworm moth</name>
    <name type="synonym">Eumeta japonica</name>
    <dbReference type="NCBI Taxonomy" id="151549"/>
    <lineage>
        <taxon>Eukaryota</taxon>
        <taxon>Metazoa</taxon>
        <taxon>Ecdysozoa</taxon>
        <taxon>Arthropoda</taxon>
        <taxon>Hexapoda</taxon>
        <taxon>Insecta</taxon>
        <taxon>Pterygota</taxon>
        <taxon>Neoptera</taxon>
        <taxon>Endopterygota</taxon>
        <taxon>Lepidoptera</taxon>
        <taxon>Glossata</taxon>
        <taxon>Ditrysia</taxon>
        <taxon>Tineoidea</taxon>
        <taxon>Psychidae</taxon>
        <taxon>Oiketicinae</taxon>
        <taxon>Eumeta</taxon>
    </lineage>
</organism>
<keyword evidence="2" id="KW-1185">Reference proteome</keyword>
<dbReference type="STRING" id="151549.A0A4C1V2Q3"/>
<dbReference type="OrthoDB" id="407509at2759"/>
<accession>A0A4C1V2Q3</accession>
<dbReference type="PANTHER" id="PTHR47027:SF29">
    <property type="entry name" value="C2H2-TYPE DOMAIN-CONTAINING PROTEIN"/>
    <property type="match status" value="1"/>
</dbReference>
<dbReference type="Proteomes" id="UP000299102">
    <property type="component" value="Unassembled WGS sequence"/>
</dbReference>
<evidence type="ECO:0000313" key="2">
    <source>
        <dbReference type="Proteomes" id="UP000299102"/>
    </source>
</evidence>
<proteinExistence type="predicted"/>
<gene>
    <name evidence="1" type="ORF">EVAR_25629_1</name>
</gene>
<reference evidence="1 2" key="1">
    <citation type="journal article" date="2019" name="Commun. Biol.">
        <title>The bagworm genome reveals a unique fibroin gene that provides high tensile strength.</title>
        <authorList>
            <person name="Kono N."/>
            <person name="Nakamura H."/>
            <person name="Ohtoshi R."/>
            <person name="Tomita M."/>
            <person name="Numata K."/>
            <person name="Arakawa K."/>
        </authorList>
    </citation>
    <scope>NUCLEOTIDE SEQUENCE [LARGE SCALE GENOMIC DNA]</scope>
</reference>
<dbReference type="PANTHER" id="PTHR47027">
    <property type="entry name" value="REVERSE TRANSCRIPTASE DOMAIN-CONTAINING PROTEIN"/>
    <property type="match status" value="1"/>
</dbReference>
<name>A0A4C1V2Q3_EUMVA</name>
<evidence type="ECO:0000313" key="1">
    <source>
        <dbReference type="EMBL" id="GBP32374.1"/>
    </source>
</evidence>
<dbReference type="EMBL" id="BGZK01000258">
    <property type="protein sequence ID" value="GBP32374.1"/>
    <property type="molecule type" value="Genomic_DNA"/>
</dbReference>
<sequence length="170" mass="19796">MKGVITELTAILTNIFNNILISDSIPKRGNLEFVSKYTYLGQLISPKNLIAKEINTRIANGWKKFWSLEEIMKSQDLGMSLKRKTFNICVLPCVIYACETWALNKSFRDKLSKRQRTTERTRVGSKDRVRVKNVDMRMKTKLTDILLRIDQQNCPVRSWTGHMKRDKQGK</sequence>
<dbReference type="AlphaFoldDB" id="A0A4C1V2Q3"/>
<comment type="caution">
    <text evidence="1">The sequence shown here is derived from an EMBL/GenBank/DDBJ whole genome shotgun (WGS) entry which is preliminary data.</text>
</comment>